<comment type="caution">
    <text evidence="4">The sequence shown here is derived from an EMBL/GenBank/DDBJ whole genome shotgun (WGS) entry which is preliminary data.</text>
</comment>
<feature type="signal peptide" evidence="2">
    <location>
        <begin position="1"/>
        <end position="18"/>
    </location>
</feature>
<evidence type="ECO:0000256" key="2">
    <source>
        <dbReference type="SAM" id="SignalP"/>
    </source>
</evidence>
<evidence type="ECO:0000313" key="4">
    <source>
        <dbReference type="EMBL" id="KAJ5198126.1"/>
    </source>
</evidence>
<protein>
    <recommendedName>
        <fullName evidence="3">WSC domain-containing protein</fullName>
    </recommendedName>
</protein>
<reference evidence="4" key="2">
    <citation type="journal article" date="2023" name="IMA Fungus">
        <title>Comparative genomic study of the Penicillium genus elucidates a diverse pangenome and 15 lateral gene transfer events.</title>
        <authorList>
            <person name="Petersen C."/>
            <person name="Sorensen T."/>
            <person name="Nielsen M.R."/>
            <person name="Sondergaard T.E."/>
            <person name="Sorensen J.L."/>
            <person name="Fitzpatrick D.A."/>
            <person name="Frisvad J.C."/>
            <person name="Nielsen K.L."/>
        </authorList>
    </citation>
    <scope>NUCLEOTIDE SEQUENCE</scope>
    <source>
        <strain evidence="4">IBT 15544</strain>
    </source>
</reference>
<dbReference type="GeneID" id="83181606"/>
<feature type="compositionally biased region" description="Low complexity" evidence="1">
    <location>
        <begin position="115"/>
        <end position="136"/>
    </location>
</feature>
<dbReference type="Pfam" id="PF01822">
    <property type="entry name" value="WSC"/>
    <property type="match status" value="1"/>
</dbReference>
<feature type="region of interest" description="Disordered" evidence="1">
    <location>
        <begin position="114"/>
        <end position="136"/>
    </location>
</feature>
<reference evidence="4" key="1">
    <citation type="submission" date="2022-12" db="EMBL/GenBank/DDBJ databases">
        <authorList>
            <person name="Petersen C."/>
        </authorList>
    </citation>
    <scope>NUCLEOTIDE SEQUENCE</scope>
    <source>
        <strain evidence="4">IBT 15544</strain>
    </source>
</reference>
<dbReference type="Proteomes" id="UP001150904">
    <property type="component" value="Unassembled WGS sequence"/>
</dbReference>
<evidence type="ECO:0000313" key="5">
    <source>
        <dbReference type="Proteomes" id="UP001150904"/>
    </source>
</evidence>
<gene>
    <name evidence="4" type="ORF">N7498_007243</name>
</gene>
<feature type="domain" description="WSC" evidence="3">
    <location>
        <begin position="20"/>
        <end position="109"/>
    </location>
</feature>
<keyword evidence="2" id="KW-0732">Signal</keyword>
<dbReference type="PROSITE" id="PS51212">
    <property type="entry name" value="WSC"/>
    <property type="match status" value="1"/>
</dbReference>
<proteinExistence type="predicted"/>
<dbReference type="AlphaFoldDB" id="A0A9W9JL71"/>
<organism evidence="4 5">
    <name type="scientific">Penicillium cinerascens</name>
    <dbReference type="NCBI Taxonomy" id="70096"/>
    <lineage>
        <taxon>Eukaryota</taxon>
        <taxon>Fungi</taxon>
        <taxon>Dikarya</taxon>
        <taxon>Ascomycota</taxon>
        <taxon>Pezizomycotina</taxon>
        <taxon>Eurotiomycetes</taxon>
        <taxon>Eurotiomycetidae</taxon>
        <taxon>Eurotiales</taxon>
        <taxon>Aspergillaceae</taxon>
        <taxon>Penicillium</taxon>
    </lineage>
</organism>
<dbReference type="OrthoDB" id="2019572at2759"/>
<sequence>MHPQQLLVTLALTLPALASSISQLGCYSAVPNLKDGAEYTFQSQGYCEDKCQSGGFRVAALTGGTQCLCGNELPPKSAQIDDAKCNVKCAGWPEDDCGGQDVYTVLSTGDYTEVSGSNSSSISDAGSGDDSTPATASTAAGEIIVAPTNVNPTSVPTGILTAPASMISKASASVMASKSASAAVTSVTTSASASPTLNVANSLHAGSSIIGAAIAGLGLLL</sequence>
<dbReference type="RefSeq" id="XP_058306554.1">
    <property type="nucleotide sequence ID" value="XM_058454305.1"/>
</dbReference>
<dbReference type="EMBL" id="JAPQKR010000014">
    <property type="protein sequence ID" value="KAJ5198126.1"/>
    <property type="molecule type" value="Genomic_DNA"/>
</dbReference>
<keyword evidence="5" id="KW-1185">Reference proteome</keyword>
<evidence type="ECO:0000259" key="3">
    <source>
        <dbReference type="PROSITE" id="PS51212"/>
    </source>
</evidence>
<accession>A0A9W9JL71</accession>
<dbReference type="SMART" id="SM00321">
    <property type="entry name" value="WSC"/>
    <property type="match status" value="1"/>
</dbReference>
<feature type="chain" id="PRO_5040806407" description="WSC domain-containing protein" evidence="2">
    <location>
        <begin position="19"/>
        <end position="221"/>
    </location>
</feature>
<name>A0A9W9JL71_9EURO</name>
<dbReference type="InterPro" id="IPR002889">
    <property type="entry name" value="WSC_carb-bd"/>
</dbReference>
<evidence type="ECO:0000256" key="1">
    <source>
        <dbReference type="SAM" id="MobiDB-lite"/>
    </source>
</evidence>